<accession>A0A4P6K608</accession>
<dbReference type="PROSITE" id="PS51462">
    <property type="entry name" value="NUDIX"/>
    <property type="match status" value="1"/>
</dbReference>
<keyword evidence="5" id="KW-1185">Reference proteome</keyword>
<evidence type="ECO:0000259" key="3">
    <source>
        <dbReference type="PROSITE" id="PS51462"/>
    </source>
</evidence>
<dbReference type="InterPro" id="IPR015797">
    <property type="entry name" value="NUDIX_hydrolase-like_dom_sf"/>
</dbReference>
<evidence type="ECO:0000313" key="4">
    <source>
        <dbReference type="EMBL" id="QBD83808.1"/>
    </source>
</evidence>
<evidence type="ECO:0000256" key="2">
    <source>
        <dbReference type="ARBA" id="ARBA00022801"/>
    </source>
</evidence>
<dbReference type="SUPFAM" id="SSF55811">
    <property type="entry name" value="Nudix"/>
    <property type="match status" value="1"/>
</dbReference>
<dbReference type="PANTHER" id="PTHR43736:SF1">
    <property type="entry name" value="DIHYDRONEOPTERIN TRIPHOSPHATE DIPHOSPHATASE"/>
    <property type="match status" value="1"/>
</dbReference>
<dbReference type="KEGG" id="kbs:EPA93_47975"/>
<dbReference type="OrthoDB" id="9804563at2"/>
<dbReference type="Gene3D" id="3.90.79.10">
    <property type="entry name" value="Nucleoside Triphosphate Pyrophosphohydrolase"/>
    <property type="match status" value="1"/>
</dbReference>
<organism evidence="4 5">
    <name type="scientific">Ktedonosporobacter rubrisoli</name>
    <dbReference type="NCBI Taxonomy" id="2509675"/>
    <lineage>
        <taxon>Bacteria</taxon>
        <taxon>Bacillati</taxon>
        <taxon>Chloroflexota</taxon>
        <taxon>Ktedonobacteria</taxon>
        <taxon>Ktedonobacterales</taxon>
        <taxon>Ktedonosporobacteraceae</taxon>
        <taxon>Ktedonosporobacter</taxon>
    </lineage>
</organism>
<dbReference type="PANTHER" id="PTHR43736">
    <property type="entry name" value="ADP-RIBOSE PYROPHOSPHATASE"/>
    <property type="match status" value="1"/>
</dbReference>
<proteinExistence type="inferred from homology"/>
<dbReference type="PROSITE" id="PS00893">
    <property type="entry name" value="NUDIX_BOX"/>
    <property type="match status" value="1"/>
</dbReference>
<dbReference type="Proteomes" id="UP000290365">
    <property type="component" value="Chromosome"/>
</dbReference>
<protein>
    <submittedName>
        <fullName evidence="4">NUDIX domain-containing protein</fullName>
    </submittedName>
</protein>
<keyword evidence="2" id="KW-0378">Hydrolase</keyword>
<evidence type="ECO:0000256" key="1">
    <source>
        <dbReference type="ARBA" id="ARBA00005582"/>
    </source>
</evidence>
<gene>
    <name evidence="4" type="ORF">EPA93_47975</name>
</gene>
<dbReference type="InterPro" id="IPR000086">
    <property type="entry name" value="NUDIX_hydrolase_dom"/>
</dbReference>
<feature type="domain" description="Nudix hydrolase" evidence="3">
    <location>
        <begin position="20"/>
        <end position="155"/>
    </location>
</feature>
<dbReference type="AlphaFoldDB" id="A0A4P6K608"/>
<dbReference type="InterPro" id="IPR020084">
    <property type="entry name" value="NUDIX_hydrolase_CS"/>
</dbReference>
<comment type="similarity">
    <text evidence="1">Belongs to the Nudix hydrolase family.</text>
</comment>
<dbReference type="Pfam" id="PF00293">
    <property type="entry name" value="NUDIX"/>
    <property type="match status" value="1"/>
</dbReference>
<reference evidence="4 5" key="1">
    <citation type="submission" date="2019-01" db="EMBL/GenBank/DDBJ databases">
        <title>Ktedonosporobacter rubrisoli SCAWS-G2.</title>
        <authorList>
            <person name="Huang Y."/>
            <person name="Yan B."/>
        </authorList>
    </citation>
    <scope>NUCLEOTIDE SEQUENCE [LARGE SCALE GENOMIC DNA]</scope>
    <source>
        <strain evidence="4 5">SCAWS-G2</strain>
    </source>
</reference>
<dbReference type="EMBL" id="CP035758">
    <property type="protein sequence ID" value="QBD83808.1"/>
    <property type="molecule type" value="Genomic_DNA"/>
</dbReference>
<dbReference type="CDD" id="cd02883">
    <property type="entry name" value="NUDIX_Hydrolase"/>
    <property type="match status" value="1"/>
</dbReference>
<sequence length="161" mass="18525">MEGVDMQQLHKLQEQAEAEGKECVAGAIVLNGEGKIFVQKRSLQRRVFPGCWDLVGGHVEPGEQLYNALSREIEEEAGWKLRRAIALVATFDWEAADGRQRREFDFLVEVEGDLEHPRLEWSKNSEYRWISPTDLNLLKDNRTEYDLVVYEIVKKALATHA</sequence>
<dbReference type="GO" id="GO:0016787">
    <property type="term" value="F:hydrolase activity"/>
    <property type="evidence" value="ECO:0007669"/>
    <property type="project" value="UniProtKB-KW"/>
</dbReference>
<evidence type="ECO:0000313" key="5">
    <source>
        <dbReference type="Proteomes" id="UP000290365"/>
    </source>
</evidence>
<name>A0A4P6K608_KTERU</name>